<comment type="caution">
    <text evidence="1">The sequence shown here is derived from an EMBL/GenBank/DDBJ whole genome shotgun (WGS) entry which is preliminary data.</text>
</comment>
<proteinExistence type="predicted"/>
<evidence type="ECO:0000313" key="1">
    <source>
        <dbReference type="EMBL" id="KGC17777.1"/>
    </source>
</evidence>
<name>A0AAW3F9Q7_BURGA</name>
<gene>
    <name evidence="1" type="ORF">DM48_3405</name>
</gene>
<dbReference type="AlphaFoldDB" id="A0AAW3F9Q7"/>
<dbReference type="RefSeq" id="WP_059443131.1">
    <property type="nucleotide sequence ID" value="NZ_KN150849.1"/>
</dbReference>
<dbReference type="EMBL" id="JPGG01000015">
    <property type="protein sequence ID" value="KGC17777.1"/>
    <property type="molecule type" value="Genomic_DNA"/>
</dbReference>
<reference evidence="1 2" key="1">
    <citation type="submission" date="2014-04" db="EMBL/GenBank/DDBJ databases">
        <authorList>
            <person name="Bishop-Lilly K.A."/>
            <person name="Broomall S.M."/>
            <person name="Chain P.S."/>
            <person name="Chertkov O."/>
            <person name="Coyne S.R."/>
            <person name="Daligault H.E."/>
            <person name="Davenport K.W."/>
            <person name="Erkkila T."/>
            <person name="Frey K.G."/>
            <person name="Gibbons H.S."/>
            <person name="Gu W."/>
            <person name="Jaissle J."/>
            <person name="Johnson S.L."/>
            <person name="Koroleva G.I."/>
            <person name="Ladner J.T."/>
            <person name="Lo C.-C."/>
            <person name="Minogue T.D."/>
            <person name="Munk C."/>
            <person name="Palacios G.F."/>
            <person name="Redden C.L."/>
            <person name="Rosenzweig C.N."/>
            <person name="Scholz M.B."/>
            <person name="Teshima H."/>
            <person name="Xu Y."/>
        </authorList>
    </citation>
    <scope>NUCLEOTIDE SEQUENCE [LARGE SCALE GENOMIC DNA]</scope>
    <source>
        <strain evidence="2">gladioli</strain>
    </source>
</reference>
<evidence type="ECO:0000313" key="2">
    <source>
        <dbReference type="Proteomes" id="UP000029590"/>
    </source>
</evidence>
<organism evidence="1 2">
    <name type="scientific">Burkholderia gladioli</name>
    <name type="common">Pseudomonas marginata</name>
    <name type="synonym">Phytomonas marginata</name>
    <dbReference type="NCBI Taxonomy" id="28095"/>
    <lineage>
        <taxon>Bacteria</taxon>
        <taxon>Pseudomonadati</taxon>
        <taxon>Pseudomonadota</taxon>
        <taxon>Betaproteobacteria</taxon>
        <taxon>Burkholderiales</taxon>
        <taxon>Burkholderiaceae</taxon>
        <taxon>Burkholderia</taxon>
    </lineage>
</organism>
<sequence>MSEVRLSFGEDTYMRSVLKEAGRIAAGTLVSFDHTEGRAVSGLAKKGLVVRLDGEVHITDAGAMWLATERI</sequence>
<protein>
    <submittedName>
        <fullName evidence="1">Transcriptional regulator, AsnC family domain protein</fullName>
    </submittedName>
</protein>
<dbReference type="Proteomes" id="UP000029590">
    <property type="component" value="Unassembled WGS sequence"/>
</dbReference>
<accession>A0AAW3F9Q7</accession>